<evidence type="ECO:0000313" key="1">
    <source>
        <dbReference type="EMBL" id="KAJ7515273.1"/>
    </source>
</evidence>
<name>A0ACC2ACN9_DIPCM</name>
<keyword evidence="2" id="KW-1185">Reference proteome</keyword>
<dbReference type="EMBL" id="CM055113">
    <property type="protein sequence ID" value="KAJ7515273.1"/>
    <property type="molecule type" value="Genomic_DNA"/>
</dbReference>
<sequence length="721" mass="79178">MVTDEDACDLELDLELCLGIRPKGGNKSLDNGGHGRDRVADRSQRCENGREMSIAWGIGVDPPPQIRFDCDEHSAEFRQKSCCSEVDDLLEFHQRVRNMSAKTAAASVELLHVAGYVSPASSALPRLVSDETGRLASASVDAEPRKGVVYLQYGVDQQRKRELHVQKRQAERKKRKLLLVGEQKQHKLLDTSKPFPGSLETQKSEKDYDIEDQDEGTSEGLLERKSSKSSLASHLEKMEEKQAIMQDERTQFKDFQRASQREQYRAMTDKEGMQGFKPKEHDEAKRPTESSSDHKSSQVTEEPNKLETAQWIQKFHELRKMMNPVDSSSQNKIPASDVTSDVCPSISEKHFRNGEQVHASPKKLEISVDDHKKDVRNNGLNSKDLKLLKDEISARNESQDSPVAGLHVEAATAPFSLPTTASFIHNPFSLPMYFSSVNGVSYPVPYFIPYLAARTYGESSFTSYQLPTLPAGGTPFQMAASQTTSSCQTPVLQPTPVRCPVVSRTKQSDSPGRSRQQERCSQGAAAFLPKETQTRFPSKPPQSGAISSESRGMSWLDQADSHALSGTTSGVPEEAAASEPAHSGKSSSSSGVYQSAHGETVESCPSKSAGEMNDQANQRTDQETTTETGGVGRNCNQESTHKGIPSTVAPFVSTTVNGNTITGVLYTYSKGEVKICCKCHGLYMNAREFVIHAGGVDSPHPERSILVNLFSFTDPSPAVQD</sequence>
<evidence type="ECO:0000313" key="2">
    <source>
        <dbReference type="Proteomes" id="UP001162992"/>
    </source>
</evidence>
<gene>
    <name evidence="1" type="ORF">O6H91_22G008400</name>
</gene>
<accession>A0ACC2ACN9</accession>
<organism evidence="1 2">
    <name type="scientific">Diphasiastrum complanatum</name>
    <name type="common">Issler's clubmoss</name>
    <name type="synonym">Lycopodium complanatum</name>
    <dbReference type="NCBI Taxonomy" id="34168"/>
    <lineage>
        <taxon>Eukaryota</taxon>
        <taxon>Viridiplantae</taxon>
        <taxon>Streptophyta</taxon>
        <taxon>Embryophyta</taxon>
        <taxon>Tracheophyta</taxon>
        <taxon>Lycopodiopsida</taxon>
        <taxon>Lycopodiales</taxon>
        <taxon>Lycopodiaceae</taxon>
        <taxon>Lycopodioideae</taxon>
        <taxon>Diphasiastrum</taxon>
    </lineage>
</organism>
<protein>
    <submittedName>
        <fullName evidence="1">Uncharacterized protein</fullName>
    </submittedName>
</protein>
<proteinExistence type="predicted"/>
<comment type="caution">
    <text evidence="1">The sequence shown here is derived from an EMBL/GenBank/DDBJ whole genome shotgun (WGS) entry which is preliminary data.</text>
</comment>
<dbReference type="Proteomes" id="UP001162992">
    <property type="component" value="Chromosome 22"/>
</dbReference>
<reference evidence="2" key="1">
    <citation type="journal article" date="2024" name="Proc. Natl. Acad. Sci. U.S.A.">
        <title>Extraordinary preservation of gene collinearity over three hundred million years revealed in homosporous lycophytes.</title>
        <authorList>
            <person name="Li C."/>
            <person name="Wickell D."/>
            <person name="Kuo L.Y."/>
            <person name="Chen X."/>
            <person name="Nie B."/>
            <person name="Liao X."/>
            <person name="Peng D."/>
            <person name="Ji J."/>
            <person name="Jenkins J."/>
            <person name="Williams M."/>
            <person name="Shu S."/>
            <person name="Plott C."/>
            <person name="Barry K."/>
            <person name="Rajasekar S."/>
            <person name="Grimwood J."/>
            <person name="Han X."/>
            <person name="Sun S."/>
            <person name="Hou Z."/>
            <person name="He W."/>
            <person name="Dai G."/>
            <person name="Sun C."/>
            <person name="Schmutz J."/>
            <person name="Leebens-Mack J.H."/>
            <person name="Li F.W."/>
            <person name="Wang L."/>
        </authorList>
    </citation>
    <scope>NUCLEOTIDE SEQUENCE [LARGE SCALE GENOMIC DNA]</scope>
    <source>
        <strain evidence="2">cv. PW_Plant_1</strain>
    </source>
</reference>